<feature type="chain" id="PRO_5012638434" evidence="11">
    <location>
        <begin position="19"/>
        <end position="424"/>
    </location>
</feature>
<dbReference type="InterPro" id="IPR057246">
    <property type="entry name" value="CARBOXYPEPT_ZN_1"/>
</dbReference>
<evidence type="ECO:0000256" key="1">
    <source>
        <dbReference type="ARBA" id="ARBA00001947"/>
    </source>
</evidence>
<dbReference type="GO" id="GO:0006508">
    <property type="term" value="P:proteolysis"/>
    <property type="evidence" value="ECO:0007669"/>
    <property type="project" value="UniProtKB-KW"/>
</dbReference>
<dbReference type="FunFam" id="3.40.630.10:FF:000084">
    <property type="entry name" value="Carboxypeptidase B2"/>
    <property type="match status" value="1"/>
</dbReference>
<dbReference type="CDD" id="cd03860">
    <property type="entry name" value="M14_CP_A-B_like"/>
    <property type="match status" value="1"/>
</dbReference>
<keyword evidence="7" id="KW-0378">Hydrolase</keyword>
<dbReference type="Proteomes" id="UP000186583">
    <property type="component" value="Unassembled WGS sequence"/>
</dbReference>
<name>A0A1Q8S852_9PEZI</name>
<gene>
    <name evidence="13" type="ORF">CCHL11_00996</name>
</gene>
<sequence length="424" mass="46997">MKISLLTAAFLPVVSVAAALLTAKMNYNGFKSLRIALSENAEGVVERINQLATTVLGPESQNGIDIIVSPENIDAIHQLDVNTTVLIEDIGKAITRQHNPASIYRGPSDYWFATFHPFEDHGRFLQDVQAMFPNQSEIFTAGTSAEGQPLTGIHVWGAAGKGSRPAVIVHGTSHAREWVTTAMAEYVAFQLLTKYETDATIRRVVDKFDFYITPVANPDGFAYSKTFDRFWWKNRQPNPGTYCTGRDLNHNWPYNWELPGGAATEPCAVEYRGAAAADAPEVQGLKAQIDELAAGNGVQMFLDFHNYGQYISWPFATNCTKVHTGNDALNSLAQRFIEAIDAQNNYRGQFKLGHACRTRWFHTGMAMDYAYGVGKAVYAYTIDMRDLGRYGHVIPSSLILPWVEETWLGVLAMLQESLSVSLGQ</sequence>
<dbReference type="EMBL" id="MPGH01000008">
    <property type="protein sequence ID" value="OLN97556.1"/>
    <property type="molecule type" value="Genomic_DNA"/>
</dbReference>
<feature type="signal peptide" evidence="11">
    <location>
        <begin position="1"/>
        <end position="18"/>
    </location>
</feature>
<dbReference type="PROSITE" id="PS00132">
    <property type="entry name" value="CARBOXYPEPT_ZN_1"/>
    <property type="match status" value="1"/>
</dbReference>
<dbReference type="InterPro" id="IPR000834">
    <property type="entry name" value="Peptidase_M14"/>
</dbReference>
<dbReference type="Pfam" id="PF00246">
    <property type="entry name" value="Peptidase_M14"/>
    <property type="match status" value="1"/>
</dbReference>
<dbReference type="AlphaFoldDB" id="A0A1Q8S852"/>
<keyword evidence="3 13" id="KW-0121">Carboxypeptidase</keyword>
<dbReference type="PRINTS" id="PR00765">
    <property type="entry name" value="CRBOXYPTASEA"/>
</dbReference>
<evidence type="ECO:0000256" key="6">
    <source>
        <dbReference type="ARBA" id="ARBA00022729"/>
    </source>
</evidence>
<keyword evidence="14" id="KW-1185">Reference proteome</keyword>
<dbReference type="GO" id="GO:0004181">
    <property type="term" value="F:metallocarboxypeptidase activity"/>
    <property type="evidence" value="ECO:0007669"/>
    <property type="project" value="InterPro"/>
</dbReference>
<evidence type="ECO:0000256" key="8">
    <source>
        <dbReference type="ARBA" id="ARBA00022833"/>
    </source>
</evidence>
<keyword evidence="9" id="KW-0482">Metalloprotease</keyword>
<proteinExistence type="inferred from homology"/>
<organism evidence="13 14">
    <name type="scientific">Colletotrichum chlorophyti</name>
    <dbReference type="NCBI Taxonomy" id="708187"/>
    <lineage>
        <taxon>Eukaryota</taxon>
        <taxon>Fungi</taxon>
        <taxon>Dikarya</taxon>
        <taxon>Ascomycota</taxon>
        <taxon>Pezizomycotina</taxon>
        <taxon>Sordariomycetes</taxon>
        <taxon>Hypocreomycetidae</taxon>
        <taxon>Glomerellales</taxon>
        <taxon>Glomerellaceae</taxon>
        <taxon>Colletotrichum</taxon>
    </lineage>
</organism>
<comment type="cofactor">
    <cofactor evidence="1">
        <name>Zn(2+)</name>
        <dbReference type="ChEBI" id="CHEBI:29105"/>
    </cofactor>
</comment>
<keyword evidence="8" id="KW-0862">Zinc</keyword>
<evidence type="ECO:0000256" key="2">
    <source>
        <dbReference type="ARBA" id="ARBA00005988"/>
    </source>
</evidence>
<evidence type="ECO:0000256" key="4">
    <source>
        <dbReference type="ARBA" id="ARBA00022670"/>
    </source>
</evidence>
<evidence type="ECO:0000256" key="3">
    <source>
        <dbReference type="ARBA" id="ARBA00022645"/>
    </source>
</evidence>
<dbReference type="OrthoDB" id="3626597at2759"/>
<dbReference type="SUPFAM" id="SSF53187">
    <property type="entry name" value="Zn-dependent exopeptidases"/>
    <property type="match status" value="1"/>
</dbReference>
<comment type="caution">
    <text evidence="10">Lacks conserved residue(s) required for the propagation of feature annotation.</text>
</comment>
<dbReference type="PANTHER" id="PTHR11705:SF143">
    <property type="entry name" value="SLL0236 PROTEIN"/>
    <property type="match status" value="1"/>
</dbReference>
<dbReference type="STRING" id="708187.A0A1Q8S852"/>
<evidence type="ECO:0000256" key="10">
    <source>
        <dbReference type="PROSITE-ProRule" id="PRU01379"/>
    </source>
</evidence>
<dbReference type="PROSITE" id="PS52035">
    <property type="entry name" value="PEPTIDASE_M14"/>
    <property type="match status" value="1"/>
</dbReference>
<protein>
    <submittedName>
        <fullName evidence="13">Metallocarboxypeptidase A</fullName>
    </submittedName>
</protein>
<evidence type="ECO:0000256" key="5">
    <source>
        <dbReference type="ARBA" id="ARBA00022723"/>
    </source>
</evidence>
<accession>A0A1Q8S852</accession>
<comment type="similarity">
    <text evidence="2 10">Belongs to the peptidase M14 family.</text>
</comment>
<evidence type="ECO:0000313" key="13">
    <source>
        <dbReference type="EMBL" id="OLN97556.1"/>
    </source>
</evidence>
<evidence type="ECO:0000256" key="11">
    <source>
        <dbReference type="SAM" id="SignalP"/>
    </source>
</evidence>
<comment type="caution">
    <text evidence="13">The sequence shown here is derived from an EMBL/GenBank/DDBJ whole genome shotgun (WGS) entry which is preliminary data.</text>
</comment>
<dbReference type="SMART" id="SM00631">
    <property type="entry name" value="Zn_pept"/>
    <property type="match status" value="1"/>
</dbReference>
<feature type="domain" description="Peptidase M14" evidence="12">
    <location>
        <begin position="114"/>
        <end position="417"/>
    </location>
</feature>
<dbReference type="GO" id="GO:0008270">
    <property type="term" value="F:zinc ion binding"/>
    <property type="evidence" value="ECO:0007669"/>
    <property type="project" value="InterPro"/>
</dbReference>
<dbReference type="PANTHER" id="PTHR11705">
    <property type="entry name" value="PROTEASE FAMILY M14 CARBOXYPEPTIDASE A,B"/>
    <property type="match status" value="1"/>
</dbReference>
<evidence type="ECO:0000256" key="9">
    <source>
        <dbReference type="ARBA" id="ARBA00023049"/>
    </source>
</evidence>
<evidence type="ECO:0000313" key="14">
    <source>
        <dbReference type="Proteomes" id="UP000186583"/>
    </source>
</evidence>
<evidence type="ECO:0000256" key="7">
    <source>
        <dbReference type="ARBA" id="ARBA00022801"/>
    </source>
</evidence>
<keyword evidence="6 11" id="KW-0732">Signal</keyword>
<dbReference type="Gene3D" id="3.40.630.10">
    <property type="entry name" value="Zn peptidases"/>
    <property type="match status" value="1"/>
</dbReference>
<evidence type="ECO:0000259" key="12">
    <source>
        <dbReference type="PROSITE" id="PS52035"/>
    </source>
</evidence>
<reference evidence="13 14" key="1">
    <citation type="submission" date="2016-11" db="EMBL/GenBank/DDBJ databases">
        <title>Draft Genome Assembly of Colletotrichum chlorophyti a pathogen of herbaceous plants.</title>
        <authorList>
            <person name="Gan P."/>
            <person name="Narusaka M."/>
            <person name="Tsushima A."/>
            <person name="Narusaka Y."/>
            <person name="Takano Y."/>
            <person name="Shirasu K."/>
        </authorList>
    </citation>
    <scope>NUCLEOTIDE SEQUENCE [LARGE SCALE GENOMIC DNA]</scope>
    <source>
        <strain evidence="13 14">NTL11</strain>
    </source>
</reference>
<keyword evidence="5" id="KW-0479">Metal-binding</keyword>
<keyword evidence="4" id="KW-0645">Protease</keyword>